<evidence type="ECO:0000313" key="2">
    <source>
        <dbReference type="Proteomes" id="UP001222027"/>
    </source>
</evidence>
<organism evidence="1 2">
    <name type="scientific">Ensete ventricosum</name>
    <name type="common">Abyssinian banana</name>
    <name type="synonym">Musa ensete</name>
    <dbReference type="NCBI Taxonomy" id="4639"/>
    <lineage>
        <taxon>Eukaryota</taxon>
        <taxon>Viridiplantae</taxon>
        <taxon>Streptophyta</taxon>
        <taxon>Embryophyta</taxon>
        <taxon>Tracheophyta</taxon>
        <taxon>Spermatophyta</taxon>
        <taxon>Magnoliopsida</taxon>
        <taxon>Liliopsida</taxon>
        <taxon>Zingiberales</taxon>
        <taxon>Musaceae</taxon>
        <taxon>Ensete</taxon>
    </lineage>
</organism>
<sequence>MSTLSIEEANIGGLMLVPAFKARSCGRAFSHSLCPPLHSSLRVYTNSAAAGLTPGVIAWPIGERRSQLTSMSNPPRTVARATASLAFDITHARCFFCGAKRCIASNTCAAHRCLDAYALTFPPLGITCVARGG</sequence>
<keyword evidence="2" id="KW-1185">Reference proteome</keyword>
<protein>
    <submittedName>
        <fullName evidence="1">Uncharacterized protein</fullName>
    </submittedName>
</protein>
<dbReference type="EMBL" id="JAQQAF010000009">
    <property type="protein sequence ID" value="KAJ8458514.1"/>
    <property type="molecule type" value="Genomic_DNA"/>
</dbReference>
<gene>
    <name evidence="1" type="ORF">OPV22_031440</name>
</gene>
<name>A0AAV8PJ61_ENSVE</name>
<proteinExistence type="predicted"/>
<dbReference type="AlphaFoldDB" id="A0AAV8PJ61"/>
<reference evidence="1 2" key="1">
    <citation type="submission" date="2022-12" db="EMBL/GenBank/DDBJ databases">
        <title>Chromosome-scale assembly of the Ensete ventricosum genome.</title>
        <authorList>
            <person name="Dussert Y."/>
            <person name="Stocks J."/>
            <person name="Wendawek A."/>
            <person name="Woldeyes F."/>
            <person name="Nichols R.A."/>
            <person name="Borrell J.S."/>
        </authorList>
    </citation>
    <scope>NUCLEOTIDE SEQUENCE [LARGE SCALE GENOMIC DNA]</scope>
    <source>
        <strain evidence="2">cv. Maze</strain>
        <tissue evidence="1">Seeds</tissue>
    </source>
</reference>
<evidence type="ECO:0000313" key="1">
    <source>
        <dbReference type="EMBL" id="KAJ8458514.1"/>
    </source>
</evidence>
<dbReference type="Proteomes" id="UP001222027">
    <property type="component" value="Unassembled WGS sequence"/>
</dbReference>
<comment type="caution">
    <text evidence="1">The sequence shown here is derived from an EMBL/GenBank/DDBJ whole genome shotgun (WGS) entry which is preliminary data.</text>
</comment>
<accession>A0AAV8PJ61</accession>